<dbReference type="Proteomes" id="UP000034410">
    <property type="component" value="Chromosome"/>
</dbReference>
<name>A0A0F7JVF8_9GAMM</name>
<dbReference type="RefSeq" id="WP_046859479.1">
    <property type="nucleotide sequence ID" value="NZ_CP011412.1"/>
</dbReference>
<dbReference type="Pfam" id="PF13443">
    <property type="entry name" value="HTH_26"/>
    <property type="match status" value="1"/>
</dbReference>
<organism evidence="2 3">
    <name type="scientific">Sedimenticola thiotaurini</name>
    <dbReference type="NCBI Taxonomy" id="1543721"/>
    <lineage>
        <taxon>Bacteria</taxon>
        <taxon>Pseudomonadati</taxon>
        <taxon>Pseudomonadota</taxon>
        <taxon>Gammaproteobacteria</taxon>
        <taxon>Chromatiales</taxon>
        <taxon>Sedimenticolaceae</taxon>
        <taxon>Sedimenticola</taxon>
    </lineage>
</organism>
<gene>
    <name evidence="2" type="ORF">AAY24_09480</name>
</gene>
<dbReference type="CDD" id="cd00093">
    <property type="entry name" value="HTH_XRE"/>
    <property type="match status" value="1"/>
</dbReference>
<keyword evidence="3" id="KW-1185">Reference proteome</keyword>
<reference evidence="2 3" key="1">
    <citation type="journal article" date="2015" name="Genome Announc.">
        <title>Complete Genome Sequence of Sedimenticola thiotaurini Strain SIP-G1, a Polyphosphate- and Polyhydroxyalkanoate-Accumulating Sulfur-Oxidizing Gammaproteobacterium Isolated from Salt Marsh Sediments.</title>
        <authorList>
            <person name="Flood B.E."/>
            <person name="Jones D.S."/>
            <person name="Bailey J.V."/>
        </authorList>
    </citation>
    <scope>NUCLEOTIDE SEQUENCE [LARGE SCALE GENOMIC DNA]</scope>
    <source>
        <strain evidence="2 3">SIP-G1</strain>
    </source>
</reference>
<accession>A0A0F7JVF8</accession>
<proteinExistence type="predicted"/>
<evidence type="ECO:0000313" key="2">
    <source>
        <dbReference type="EMBL" id="AKH20546.1"/>
    </source>
</evidence>
<protein>
    <recommendedName>
        <fullName evidence="1">HTH cro/C1-type domain-containing protein</fullName>
    </recommendedName>
</protein>
<dbReference type="EMBL" id="CP011412">
    <property type="protein sequence ID" value="AKH20546.1"/>
    <property type="molecule type" value="Genomic_DNA"/>
</dbReference>
<evidence type="ECO:0000259" key="1">
    <source>
        <dbReference type="SMART" id="SM00530"/>
    </source>
</evidence>
<dbReference type="InterPro" id="IPR010982">
    <property type="entry name" value="Lambda_DNA-bd_dom_sf"/>
</dbReference>
<dbReference type="SMART" id="SM00530">
    <property type="entry name" value="HTH_XRE"/>
    <property type="match status" value="1"/>
</dbReference>
<dbReference type="SUPFAM" id="SSF47413">
    <property type="entry name" value="lambda repressor-like DNA-binding domains"/>
    <property type="match status" value="1"/>
</dbReference>
<dbReference type="Gene3D" id="1.10.260.40">
    <property type="entry name" value="lambda repressor-like DNA-binding domains"/>
    <property type="match status" value="1"/>
</dbReference>
<dbReference type="AlphaFoldDB" id="A0A0F7JVF8"/>
<dbReference type="GO" id="GO:0003677">
    <property type="term" value="F:DNA binding"/>
    <property type="evidence" value="ECO:0007669"/>
    <property type="project" value="InterPro"/>
</dbReference>
<dbReference type="OrthoDB" id="5298444at2"/>
<dbReference type="InterPro" id="IPR001387">
    <property type="entry name" value="Cro/C1-type_HTH"/>
</dbReference>
<feature type="domain" description="HTH cro/C1-type" evidence="1">
    <location>
        <begin position="10"/>
        <end position="64"/>
    </location>
</feature>
<evidence type="ECO:0000313" key="3">
    <source>
        <dbReference type="Proteomes" id="UP000034410"/>
    </source>
</evidence>
<dbReference type="KEGG" id="seds:AAY24_09480"/>
<sequence>MSQSTALVDALKQVLRKHRVTYAQVAKHLGLSEGSVKRLFSSGGMTLERLESICELVDVELSDLFHEYERGRTHISHLTVEQEKELVASPRLLLVAMCVRNHIAFEDMVNQYQLTEAECIQALANLDRLKFLDLLPGNRIKMRIAPDFHWLPNGPVVQYYAKRVQEDFFNSRFTGDHEARRFVTGMLSRASREILLRKIDHWSQEFAQLQREDLGLAVDERTNVGLLLATRPWKLEEFASSERNVRAGGAG</sequence>